<keyword evidence="2" id="KW-1185">Reference proteome</keyword>
<comment type="caution">
    <text evidence="1">The sequence shown here is derived from an EMBL/GenBank/DDBJ whole genome shotgun (WGS) entry which is preliminary data.</text>
</comment>
<evidence type="ECO:0000313" key="2">
    <source>
        <dbReference type="Proteomes" id="UP000609172"/>
    </source>
</evidence>
<sequence length="144" mass="17117">MVLTDIKLKLFSLQNLQIQITKNIPEYITKLYAVRDSNGAFKLENCINYDTRNWEKYQYGFINYVVHPDCTFNKKEAIKANDFCKIISKRFKLKILPFKYYLLPNNDALGKLYNFEYWMSYVGGQAYPDIGEIFTTYSNENYPH</sequence>
<dbReference type="RefSeq" id="WP_200105027.1">
    <property type="nucleotide sequence ID" value="NZ_JAEHFV010000001.1"/>
</dbReference>
<gene>
    <name evidence="1" type="ORF">I5M07_04645</name>
</gene>
<dbReference type="Proteomes" id="UP000609172">
    <property type="component" value="Unassembled WGS sequence"/>
</dbReference>
<accession>A0A934PMI3</accession>
<protein>
    <submittedName>
        <fullName evidence="1">Uncharacterized protein</fullName>
    </submittedName>
</protein>
<reference evidence="1" key="1">
    <citation type="submission" date="2020-12" db="EMBL/GenBank/DDBJ databases">
        <title>Bacterial novel species Flavobacterium sp. SE-1-e isolated from soil.</title>
        <authorList>
            <person name="Jung H.-Y."/>
        </authorList>
    </citation>
    <scope>NUCLEOTIDE SEQUENCE</scope>
    <source>
        <strain evidence="1">SE-1-e</strain>
    </source>
</reference>
<dbReference type="EMBL" id="JAEHFV010000001">
    <property type="protein sequence ID" value="MBK0369118.1"/>
    <property type="molecule type" value="Genomic_DNA"/>
</dbReference>
<organism evidence="1 2">
    <name type="scientific">Flavobacterium agrisoli</name>
    <dbReference type="NCBI Taxonomy" id="2793066"/>
    <lineage>
        <taxon>Bacteria</taxon>
        <taxon>Pseudomonadati</taxon>
        <taxon>Bacteroidota</taxon>
        <taxon>Flavobacteriia</taxon>
        <taxon>Flavobacteriales</taxon>
        <taxon>Flavobacteriaceae</taxon>
        <taxon>Flavobacterium</taxon>
    </lineage>
</organism>
<dbReference type="AlphaFoldDB" id="A0A934PMI3"/>
<proteinExistence type="predicted"/>
<name>A0A934PMI3_9FLAO</name>
<evidence type="ECO:0000313" key="1">
    <source>
        <dbReference type="EMBL" id="MBK0369118.1"/>
    </source>
</evidence>